<reference evidence="2" key="2">
    <citation type="journal article" date="2024" name="Nature">
        <title>Anoxygenic phototroph of the Chloroflexota uses a type I reaction centre.</title>
        <authorList>
            <person name="Tsuji J.M."/>
            <person name="Shaw N.A."/>
            <person name="Nagashima S."/>
            <person name="Venkiteswaran J.J."/>
            <person name="Schiff S.L."/>
            <person name="Watanabe T."/>
            <person name="Fukui M."/>
            <person name="Hanada S."/>
            <person name="Tank M."/>
            <person name="Neufeld J.D."/>
        </authorList>
    </citation>
    <scope>NUCLEOTIDE SEQUENCE</scope>
    <source>
        <strain evidence="2">L227-S17</strain>
    </source>
</reference>
<dbReference type="Proteomes" id="UP000521676">
    <property type="component" value="Unassembled WGS sequence"/>
</dbReference>
<dbReference type="AlphaFoldDB" id="A0A8T7MAF4"/>
<proteinExistence type="predicted"/>
<dbReference type="Proteomes" id="UP001431572">
    <property type="component" value="Chromosome 2"/>
</dbReference>
<evidence type="ECO:0000313" key="3">
    <source>
        <dbReference type="Proteomes" id="UP000521676"/>
    </source>
</evidence>
<name>A0A8T7MAF4_9CHLR</name>
<gene>
    <name evidence="1" type="ORF">HXX08_24355</name>
    <name evidence="2" type="ORF">OZ401_004557</name>
</gene>
<sequence length="74" mass="8180">MINRESGKYIQNLVVCLKEASGQVKGDRELTAKWEEAVNEAQMYLSQTQCSGCSRTLDECIAIPCPEREAVAAD</sequence>
<evidence type="ECO:0000313" key="4">
    <source>
        <dbReference type="Proteomes" id="UP001431572"/>
    </source>
</evidence>
<evidence type="ECO:0000313" key="2">
    <source>
        <dbReference type="EMBL" id="WJW68935.1"/>
    </source>
</evidence>
<dbReference type="EMBL" id="JACATZ010000003">
    <property type="protein sequence ID" value="NWJ49006.1"/>
    <property type="molecule type" value="Genomic_DNA"/>
</dbReference>
<dbReference type="EMBL" id="CP128400">
    <property type="protein sequence ID" value="WJW68935.1"/>
    <property type="molecule type" value="Genomic_DNA"/>
</dbReference>
<accession>A0A8T7MAF4</accession>
<reference evidence="1 3" key="1">
    <citation type="submission" date="2020-06" db="EMBL/GenBank/DDBJ databases">
        <title>Anoxygenic phototrophic Chloroflexota member uses a Type I reaction center.</title>
        <authorList>
            <person name="Tsuji J.M."/>
            <person name="Shaw N.A."/>
            <person name="Nagashima S."/>
            <person name="Venkiteswaran J."/>
            <person name="Schiff S.L."/>
            <person name="Hanada S."/>
            <person name="Tank M."/>
            <person name="Neufeld J.D."/>
        </authorList>
    </citation>
    <scope>NUCLEOTIDE SEQUENCE [LARGE SCALE GENOMIC DNA]</scope>
    <source>
        <strain evidence="1">L227-S17</strain>
    </source>
</reference>
<dbReference type="RefSeq" id="WP_341470839.1">
    <property type="nucleotide sequence ID" value="NZ_CP128400.1"/>
</dbReference>
<protein>
    <submittedName>
        <fullName evidence="1">Uncharacterized protein</fullName>
    </submittedName>
</protein>
<organism evidence="1 3">
    <name type="scientific">Candidatus Chlorohelix allophototropha</name>
    <dbReference type="NCBI Taxonomy" id="3003348"/>
    <lineage>
        <taxon>Bacteria</taxon>
        <taxon>Bacillati</taxon>
        <taxon>Chloroflexota</taxon>
        <taxon>Chloroflexia</taxon>
        <taxon>Candidatus Chloroheliales</taxon>
        <taxon>Candidatus Chloroheliaceae</taxon>
        <taxon>Candidatus Chlorohelix</taxon>
    </lineage>
</organism>
<keyword evidence="4" id="KW-1185">Reference proteome</keyword>
<evidence type="ECO:0000313" key="1">
    <source>
        <dbReference type="EMBL" id="NWJ49006.1"/>
    </source>
</evidence>